<dbReference type="RefSeq" id="WP_128500569.1">
    <property type="nucleotide sequence ID" value="NZ_CP035107.1"/>
</dbReference>
<organism evidence="1 2">
    <name type="scientific">Ornithobacterium rhinotracheale</name>
    <dbReference type="NCBI Taxonomy" id="28251"/>
    <lineage>
        <taxon>Bacteria</taxon>
        <taxon>Pseudomonadati</taxon>
        <taxon>Bacteroidota</taxon>
        <taxon>Flavobacteriia</taxon>
        <taxon>Flavobacteriales</taxon>
        <taxon>Weeksellaceae</taxon>
        <taxon>Ornithobacterium</taxon>
    </lineage>
</organism>
<proteinExistence type="predicted"/>
<sequence>MGEKIKLLAAQANDLACLENRLIKVEKCLIKVALFLPFVMKIFDIRAKNSDFLPKNSDTEAKNSDILPKNFIKSAKNFSILPKIYFGLKNKDGEASFSIFVKPSLFLYLKFKYGYKI</sequence>
<dbReference type="Proteomes" id="UP000287701">
    <property type="component" value="Chromosome"/>
</dbReference>
<protein>
    <submittedName>
        <fullName evidence="1">Uncharacterized protein</fullName>
    </submittedName>
</protein>
<dbReference type="EMBL" id="CP035107">
    <property type="protein sequence ID" value="QAR30062.1"/>
    <property type="molecule type" value="Genomic_DNA"/>
</dbReference>
<evidence type="ECO:0000313" key="2">
    <source>
        <dbReference type="Proteomes" id="UP000287701"/>
    </source>
</evidence>
<gene>
    <name evidence="1" type="ORF">EQP59_01160</name>
</gene>
<accession>A0A3R5UQT9</accession>
<name>A0A3R5UQT9_ORNRH</name>
<evidence type="ECO:0000313" key="1">
    <source>
        <dbReference type="EMBL" id="QAR30062.1"/>
    </source>
</evidence>
<reference evidence="1 2" key="1">
    <citation type="submission" date="2019-01" db="EMBL/GenBank/DDBJ databases">
        <title>Whole Genome of Ornithobacterium rhinotracheale FARPER-174b.</title>
        <authorList>
            <person name="Tataje-Lavanda L.A."/>
            <person name="Montalvan A."/>
            <person name="Montesinos R."/>
            <person name="Zimic M."/>
            <person name="Fernandez-Sanchez M."/>
            <person name="Fernandez-Diaz M."/>
        </authorList>
    </citation>
    <scope>NUCLEOTIDE SEQUENCE [LARGE SCALE GENOMIC DNA]</scope>
    <source>
        <strain evidence="1 2">FARPER-174b</strain>
    </source>
</reference>
<dbReference type="AlphaFoldDB" id="A0A3R5UQT9"/>